<keyword evidence="5" id="KW-1185">Reference proteome</keyword>
<name>A0AAE3H6T9_9BACT</name>
<evidence type="ECO:0000313" key="4">
    <source>
        <dbReference type="EMBL" id="MCP9765061.1"/>
    </source>
</evidence>
<reference evidence="4 5" key="1">
    <citation type="submission" date="2018-11" db="EMBL/GenBank/DDBJ databases">
        <title>Novel bacteria species description.</title>
        <authorList>
            <person name="Han J.-H."/>
        </authorList>
    </citation>
    <scope>NUCLEOTIDE SEQUENCE [LARGE SCALE GENOMIC DNA]</scope>
    <source>
        <strain evidence="4 5">KCTC23259</strain>
    </source>
</reference>
<proteinExistence type="predicted"/>
<dbReference type="EMBL" id="RJUF01000180">
    <property type="protein sequence ID" value="MCP9765061.1"/>
    <property type="molecule type" value="Genomic_DNA"/>
</dbReference>
<dbReference type="Proteomes" id="UP001204144">
    <property type="component" value="Unassembled WGS sequence"/>
</dbReference>
<dbReference type="InterPro" id="IPR007431">
    <property type="entry name" value="ACP_PD"/>
</dbReference>
<evidence type="ECO:0000313" key="5">
    <source>
        <dbReference type="Proteomes" id="UP001204144"/>
    </source>
</evidence>
<keyword evidence="2" id="KW-0378">Hydrolase</keyword>
<keyword evidence="1" id="KW-0444">Lipid biosynthesis</keyword>
<keyword evidence="3" id="KW-0443">Lipid metabolism</keyword>
<protein>
    <submittedName>
        <fullName evidence="4">DUF479 domain-containing protein</fullName>
    </submittedName>
</protein>
<organism evidence="4 5">
    <name type="scientific">Lacihabitans soyangensis</name>
    <dbReference type="NCBI Taxonomy" id="869394"/>
    <lineage>
        <taxon>Bacteria</taxon>
        <taxon>Pseudomonadati</taxon>
        <taxon>Bacteroidota</taxon>
        <taxon>Cytophagia</taxon>
        <taxon>Cytophagales</taxon>
        <taxon>Leadbetterellaceae</taxon>
        <taxon>Lacihabitans</taxon>
    </lineage>
</organism>
<dbReference type="PANTHER" id="PTHR38764:SF1">
    <property type="entry name" value="ACYL CARRIER PROTEIN PHOSPHODIESTERASE"/>
    <property type="match status" value="1"/>
</dbReference>
<evidence type="ECO:0000256" key="3">
    <source>
        <dbReference type="ARBA" id="ARBA00023098"/>
    </source>
</evidence>
<comment type="caution">
    <text evidence="4">The sequence shown here is derived from an EMBL/GenBank/DDBJ whole genome shotgun (WGS) entry which is preliminary data.</text>
</comment>
<dbReference type="PANTHER" id="PTHR38764">
    <property type="entry name" value="ACYL CARRIER PROTEIN PHOSPHODIESTERASE"/>
    <property type="match status" value="1"/>
</dbReference>
<evidence type="ECO:0000256" key="1">
    <source>
        <dbReference type="ARBA" id="ARBA00022516"/>
    </source>
</evidence>
<accession>A0AAE3H6T9</accession>
<dbReference type="PIRSF" id="PIRSF011489">
    <property type="entry name" value="DUF479"/>
    <property type="match status" value="1"/>
</dbReference>
<dbReference type="RefSeq" id="WP_255038748.1">
    <property type="nucleotide sequence ID" value="NZ_RJUF01000180.1"/>
</dbReference>
<gene>
    <name evidence="4" type="ORF">EGI31_19175</name>
</gene>
<sequence length="204" mass="24339">MNYLAHLFLAGRNEGIILGNLLEDFVTGPIENETNGKLPHDVKLGLMMHRQIDTMTDSHPVVKECKELFYPNFGKYSPIVIDVLFDHYLVKNWEIFTEEPFDSFRPRVYKSLKKYLDIQPEQLQGMINSMIEHDWLKNYKENWGLEKAFLNLNKRINKPEVDLRLSLKEFEENYYFLNEKFLDFFEDLKKHCDKFLKEHLADGK</sequence>
<dbReference type="Pfam" id="PF04336">
    <property type="entry name" value="ACP_PD"/>
    <property type="match status" value="1"/>
</dbReference>
<dbReference type="GO" id="GO:0008770">
    <property type="term" value="F:[acyl-carrier-protein] phosphodiesterase activity"/>
    <property type="evidence" value="ECO:0007669"/>
    <property type="project" value="InterPro"/>
</dbReference>
<dbReference type="GO" id="GO:0006633">
    <property type="term" value="P:fatty acid biosynthetic process"/>
    <property type="evidence" value="ECO:0007669"/>
    <property type="project" value="InterPro"/>
</dbReference>
<evidence type="ECO:0000256" key="2">
    <source>
        <dbReference type="ARBA" id="ARBA00022801"/>
    </source>
</evidence>
<dbReference type="AlphaFoldDB" id="A0AAE3H6T9"/>